<keyword evidence="4" id="KW-0862">Zinc</keyword>
<evidence type="ECO:0000259" key="8">
    <source>
        <dbReference type="PROSITE" id="PS52027"/>
    </source>
</evidence>
<evidence type="ECO:0000313" key="9">
    <source>
        <dbReference type="EMBL" id="EWS75962.1"/>
    </source>
</evidence>
<dbReference type="RefSeq" id="XP_012651480.1">
    <property type="nucleotide sequence ID" value="XM_012796026.1"/>
</dbReference>
<feature type="compositionally biased region" description="Polar residues" evidence="7">
    <location>
        <begin position="455"/>
        <end position="470"/>
    </location>
</feature>
<evidence type="ECO:0000256" key="5">
    <source>
        <dbReference type="PROSITE-ProRule" id="PRU01371"/>
    </source>
</evidence>
<dbReference type="KEGG" id="tet:TTHERM_000160849"/>
<keyword evidence="2" id="KW-0677">Repeat</keyword>
<sequence>MHNYTNSFGGVGGIGKSGSNSMLPCTNCFRTFNPATLAQHEKVCRPVPTSAKGGHKGLGMTQSKGFIEKNYNSNPQIPDFSNGRSSAFGSYQTKDTNIFSQGGGGGYGASKEKTIPCGCCFQKIPSSQFQKHEIECRQVSMNKKKGGNKVVGGGGAMNRTTAISSNRVTKKEPEPEPPKMMQRPISLMCYICGREYGTKSLPIHLKTCQEKWEVEQSNKSYKDRRPMPRAPPGFDQLLAKDKITRKDIDNYNNRAFDQYNYDVLVPCENCGRTFKPESLIPHQKSCKPNNPLKPMSNAQKQYQEEKTYAMNGDLDLVPCRKCNRKFASDRISKHESVCKPGPTKQALRKQKALELKKQKLEKNDRFYEQKLANNNWRQQHEEFQNQLKYMRKVGNVEKNGGDIRSLPPPPKSNAMRSNMKQCPHCLRNFSDEAAARHIPKCKTTINKPKPPPSYQAKQEQSYSSKPSYGNSYGGGAANKRAVSYNRPSYEDFGGDDYEDQYGGGGASYSSNKYTSPQSKYLGSSKQQQYKIVNSNTSSVNIFKGSSGGGGSQFGGNGGTGRDSFQKYQNMGSKYQKTHDMLYGIGAFSGQNGANQIITNSSAFPAPKGLGGGGFR</sequence>
<dbReference type="InterPro" id="IPR049899">
    <property type="entry name" value="Znf_C2HC_C3H"/>
</dbReference>
<dbReference type="Gene3D" id="3.30.160.60">
    <property type="entry name" value="Classic Zinc Finger"/>
    <property type="match status" value="4"/>
</dbReference>
<dbReference type="InParanoid" id="W7XE66"/>
<dbReference type="GeneID" id="24437618"/>
<dbReference type="PANTHER" id="PTHR13555">
    <property type="entry name" value="C2H2 ZINC FINGER CGI-62-RELATED"/>
    <property type="match status" value="1"/>
</dbReference>
<dbReference type="PROSITE" id="PS52027">
    <property type="entry name" value="ZF_C2HC_C3H"/>
    <property type="match status" value="4"/>
</dbReference>
<keyword evidence="6" id="KW-0175">Coiled coil</keyword>
<dbReference type="EMBL" id="GG662820">
    <property type="protein sequence ID" value="EWS75962.1"/>
    <property type="molecule type" value="Genomic_DNA"/>
</dbReference>
<organism evidence="9 10">
    <name type="scientific">Tetrahymena thermophila (strain SB210)</name>
    <dbReference type="NCBI Taxonomy" id="312017"/>
    <lineage>
        <taxon>Eukaryota</taxon>
        <taxon>Sar</taxon>
        <taxon>Alveolata</taxon>
        <taxon>Ciliophora</taxon>
        <taxon>Intramacronucleata</taxon>
        <taxon>Oligohymenophorea</taxon>
        <taxon>Hymenostomatida</taxon>
        <taxon>Tetrahymenina</taxon>
        <taxon>Tetrahymenidae</taxon>
        <taxon>Tetrahymena</taxon>
    </lineage>
</organism>
<dbReference type="GO" id="GO:0008270">
    <property type="term" value="F:zinc ion binding"/>
    <property type="evidence" value="ECO:0007669"/>
    <property type="project" value="UniProtKB-KW"/>
</dbReference>
<evidence type="ECO:0000256" key="1">
    <source>
        <dbReference type="ARBA" id="ARBA00022723"/>
    </source>
</evidence>
<dbReference type="Pfam" id="PF13913">
    <property type="entry name" value="zf-C2HC_2"/>
    <property type="match status" value="5"/>
</dbReference>
<evidence type="ECO:0000256" key="4">
    <source>
        <dbReference type="ARBA" id="ARBA00022833"/>
    </source>
</evidence>
<dbReference type="Proteomes" id="UP000009168">
    <property type="component" value="Unassembled WGS sequence"/>
</dbReference>
<name>W7XE66_TETTS</name>
<evidence type="ECO:0000256" key="3">
    <source>
        <dbReference type="ARBA" id="ARBA00022771"/>
    </source>
</evidence>
<dbReference type="AlphaFoldDB" id="W7XE66"/>
<keyword evidence="10" id="KW-1185">Reference proteome</keyword>
<feature type="region of interest" description="Disordered" evidence="7">
    <location>
        <begin position="440"/>
        <end position="479"/>
    </location>
</feature>
<accession>W7XE66</accession>
<dbReference type="OrthoDB" id="265955at2759"/>
<feature type="domain" description="C2HC/C3H-type" evidence="8">
    <location>
        <begin position="315"/>
        <end position="344"/>
    </location>
</feature>
<proteinExistence type="predicted"/>
<dbReference type="PANTHER" id="PTHR13555:SF5">
    <property type="entry name" value="ZINC-FINGER OF A C2HC-TYPE"/>
    <property type="match status" value="1"/>
</dbReference>
<feature type="domain" description="C2HC/C3H-type" evidence="8">
    <location>
        <begin position="418"/>
        <end position="447"/>
    </location>
</feature>
<evidence type="ECO:0000313" key="10">
    <source>
        <dbReference type="Proteomes" id="UP000009168"/>
    </source>
</evidence>
<keyword evidence="1" id="KW-0479">Metal-binding</keyword>
<reference evidence="10" key="1">
    <citation type="journal article" date="2006" name="PLoS Biol.">
        <title>Macronuclear genome sequence of the ciliate Tetrahymena thermophila, a model eukaryote.</title>
        <authorList>
            <person name="Eisen J.A."/>
            <person name="Coyne R.S."/>
            <person name="Wu M."/>
            <person name="Wu D."/>
            <person name="Thiagarajan M."/>
            <person name="Wortman J.R."/>
            <person name="Badger J.H."/>
            <person name="Ren Q."/>
            <person name="Amedeo P."/>
            <person name="Jones K.M."/>
            <person name="Tallon L.J."/>
            <person name="Delcher A.L."/>
            <person name="Salzberg S.L."/>
            <person name="Silva J.C."/>
            <person name="Haas B.J."/>
            <person name="Majoros W.H."/>
            <person name="Farzad M."/>
            <person name="Carlton J.M."/>
            <person name="Smith R.K. Jr."/>
            <person name="Garg J."/>
            <person name="Pearlman R.E."/>
            <person name="Karrer K.M."/>
            <person name="Sun L."/>
            <person name="Manning G."/>
            <person name="Elde N.C."/>
            <person name="Turkewitz A.P."/>
            <person name="Asai D.J."/>
            <person name="Wilkes D.E."/>
            <person name="Wang Y."/>
            <person name="Cai H."/>
            <person name="Collins K."/>
            <person name="Stewart B.A."/>
            <person name="Lee S.R."/>
            <person name="Wilamowska K."/>
            <person name="Weinberg Z."/>
            <person name="Ruzzo W.L."/>
            <person name="Wloga D."/>
            <person name="Gaertig J."/>
            <person name="Frankel J."/>
            <person name="Tsao C.-C."/>
            <person name="Gorovsky M.A."/>
            <person name="Keeling P.J."/>
            <person name="Waller R.F."/>
            <person name="Patron N.J."/>
            <person name="Cherry J.M."/>
            <person name="Stover N.A."/>
            <person name="Krieger C.J."/>
            <person name="del Toro C."/>
            <person name="Ryder H.F."/>
            <person name="Williamson S.C."/>
            <person name="Barbeau R.A."/>
            <person name="Hamilton E.P."/>
            <person name="Orias E."/>
        </authorList>
    </citation>
    <scope>NUCLEOTIDE SEQUENCE [LARGE SCALE GENOMIC DNA]</scope>
    <source>
        <strain evidence="10">SB210</strain>
    </source>
</reference>
<keyword evidence="3 5" id="KW-0863">Zinc-finger</keyword>
<dbReference type="InterPro" id="IPR026319">
    <property type="entry name" value="ZC2HC1A/B-like"/>
</dbReference>
<evidence type="ECO:0000256" key="2">
    <source>
        <dbReference type="ARBA" id="ARBA00022737"/>
    </source>
</evidence>
<protein>
    <submittedName>
        <fullName evidence="9">A C2HC-type zinc-finger protein</fullName>
    </submittedName>
</protein>
<gene>
    <name evidence="9" type="ORF">TTHERM_000160849</name>
</gene>
<evidence type="ECO:0000256" key="6">
    <source>
        <dbReference type="SAM" id="Coils"/>
    </source>
</evidence>
<feature type="domain" description="C2HC/C3H-type" evidence="8">
    <location>
        <begin position="263"/>
        <end position="292"/>
    </location>
</feature>
<feature type="domain" description="C2HC/C3H-type" evidence="8">
    <location>
        <begin position="21"/>
        <end position="50"/>
    </location>
</feature>
<feature type="coiled-coil region" evidence="6">
    <location>
        <begin position="343"/>
        <end position="370"/>
    </location>
</feature>
<evidence type="ECO:0000256" key="7">
    <source>
        <dbReference type="SAM" id="MobiDB-lite"/>
    </source>
</evidence>